<accession>B6H0I1</accession>
<dbReference type="OMA" id="RELWFLE"/>
<feature type="chain" id="PRO_5002845334" evidence="3">
    <location>
        <begin position="19"/>
        <end position="278"/>
    </location>
</feature>
<reference evidence="5 6" key="1">
    <citation type="journal article" date="2008" name="Nat. Biotechnol.">
        <title>Genome sequencing and analysis of the filamentous fungus Penicillium chrysogenum.</title>
        <authorList>
            <person name="van den Berg M.A."/>
            <person name="Albang R."/>
            <person name="Albermann K."/>
            <person name="Badger J.H."/>
            <person name="Daran J.-M."/>
            <person name="Driessen A.J.M."/>
            <person name="Garcia-Estrada C."/>
            <person name="Fedorova N.D."/>
            <person name="Harris D.M."/>
            <person name="Heijne W.H.M."/>
            <person name="Joardar V.S."/>
            <person name="Kiel J.A.K.W."/>
            <person name="Kovalchuk A."/>
            <person name="Martin J.F."/>
            <person name="Nierman W.C."/>
            <person name="Nijland J.G."/>
            <person name="Pronk J.T."/>
            <person name="Roubos J.A."/>
            <person name="van der Klei I.J."/>
            <person name="van Peij N.N.M.E."/>
            <person name="Veenhuis M."/>
            <person name="von Doehren H."/>
            <person name="Wagner C."/>
            <person name="Wortman J.R."/>
            <person name="Bovenberg R.A.L."/>
        </authorList>
    </citation>
    <scope>NUCLEOTIDE SEQUENCE [LARGE SCALE GENOMIC DNA]</scope>
    <source>
        <strain evidence="6">ATCC 28089 / DSM 1075 / NRRL 1951 / Wisconsin 54-1255</strain>
    </source>
</reference>
<feature type="signal peptide" evidence="3">
    <location>
        <begin position="1"/>
        <end position="18"/>
    </location>
</feature>
<evidence type="ECO:0000313" key="6">
    <source>
        <dbReference type="Proteomes" id="UP000000724"/>
    </source>
</evidence>
<sequence length="278" mass="31661">MSNIRVCLLLYISHSALACTSPPRSTARATTLEDFPADIICTPGCFQSPWHRSRCRLQVEGEAQGTDEKVQKFLQRIDKGPPRAHVVKLEKRHLDTFLLLTVNTSHGARRLSIMRELWFLEYKFPAISNSWGSIAWLVYHGLTDTNNTQSIEIRLKREVTEGDERWRYETSMDSDSGSRVDVRRRKMAKSSVFNLYLHLYTTCRNGRRFTPFLDYQPVINSVTGEIEETGIFKIPRPQNDLKFTPGFDTEYFSGLNANGLDNGKADIFASCSSVAIAI</sequence>
<dbReference type="PROSITE" id="PS51160">
    <property type="entry name" value="ACYLPHOSPHATASE_3"/>
    <property type="match status" value="1"/>
</dbReference>
<dbReference type="VEuPathDB" id="FungiDB:PCH_Pc12g10430"/>
<dbReference type="BioCyc" id="PCHR:PC12G10430-MONOMER"/>
<comment type="caution">
    <text evidence="1">Lacks conserved residue(s) required for the propagation of feature annotation.</text>
</comment>
<evidence type="ECO:0000256" key="1">
    <source>
        <dbReference type="PROSITE-ProRule" id="PRU00520"/>
    </source>
</evidence>
<dbReference type="InterPro" id="IPR001792">
    <property type="entry name" value="Acylphosphatase-like_dom"/>
</dbReference>
<evidence type="ECO:0000313" key="5">
    <source>
        <dbReference type="EMBL" id="CAP80670.1"/>
    </source>
</evidence>
<dbReference type="Pfam" id="PF00708">
    <property type="entry name" value="Acylphosphatase"/>
    <property type="match status" value="1"/>
</dbReference>
<feature type="domain" description="Acylphosphatase-like" evidence="4">
    <location>
        <begin position="59"/>
        <end position="115"/>
    </location>
</feature>
<evidence type="ECO:0000259" key="4">
    <source>
        <dbReference type="PROSITE" id="PS51160"/>
    </source>
</evidence>
<dbReference type="Proteomes" id="UP000000724">
    <property type="component" value="Contig Pc00c12"/>
</dbReference>
<gene>
    <name evidence="5" type="ORF">Pc12g10430</name>
    <name evidence="5" type="ORF">PCH_Pc12g10430</name>
</gene>
<evidence type="ECO:0000256" key="3">
    <source>
        <dbReference type="SAM" id="SignalP"/>
    </source>
</evidence>
<dbReference type="AlphaFoldDB" id="B6H0I1"/>
<comment type="similarity">
    <text evidence="2">Belongs to the acylphosphatase family.</text>
</comment>
<organism evidence="5 6">
    <name type="scientific">Penicillium rubens (strain ATCC 28089 / DSM 1075 / NRRL 1951 / Wisconsin 54-1255)</name>
    <name type="common">Penicillium chrysogenum</name>
    <dbReference type="NCBI Taxonomy" id="500485"/>
    <lineage>
        <taxon>Eukaryota</taxon>
        <taxon>Fungi</taxon>
        <taxon>Dikarya</taxon>
        <taxon>Ascomycota</taxon>
        <taxon>Pezizomycotina</taxon>
        <taxon>Eurotiomycetes</taxon>
        <taxon>Eurotiomycetidae</taxon>
        <taxon>Eurotiales</taxon>
        <taxon>Aspergillaceae</taxon>
        <taxon>Penicillium</taxon>
        <taxon>Penicillium chrysogenum species complex</taxon>
    </lineage>
</organism>
<name>B6H0I1_PENRW</name>
<dbReference type="PROSITE" id="PS51257">
    <property type="entry name" value="PROKAR_LIPOPROTEIN"/>
    <property type="match status" value="1"/>
</dbReference>
<keyword evidence="3" id="KW-0732">Signal</keyword>
<dbReference type="EMBL" id="AM920427">
    <property type="protein sequence ID" value="CAP80670.1"/>
    <property type="molecule type" value="Genomic_DNA"/>
</dbReference>
<protein>
    <submittedName>
        <fullName evidence="5">Pc12g10430 protein</fullName>
    </submittedName>
</protein>
<proteinExistence type="inferred from homology"/>
<keyword evidence="6" id="KW-1185">Reference proteome</keyword>
<dbReference type="OrthoDB" id="7961613at2759"/>
<evidence type="ECO:0000256" key="2">
    <source>
        <dbReference type="RuleBase" id="RU004168"/>
    </source>
</evidence>
<dbReference type="Gene3D" id="3.30.70.100">
    <property type="match status" value="1"/>
</dbReference>
<dbReference type="HOGENOM" id="CLU_1001512_0_0_1"/>